<keyword evidence="1" id="KW-0732">Signal</keyword>
<gene>
    <name evidence="2" type="ORF">CA606_07335</name>
</gene>
<dbReference type="AlphaFoldDB" id="A0A290MY80"/>
<dbReference type="Proteomes" id="UP000217311">
    <property type="component" value="Chromosome"/>
</dbReference>
<evidence type="ECO:0000313" key="3">
    <source>
        <dbReference type="Proteomes" id="UP000217311"/>
    </source>
</evidence>
<feature type="signal peptide" evidence="1">
    <location>
        <begin position="1"/>
        <end position="25"/>
    </location>
</feature>
<accession>A0A290MY80</accession>
<protein>
    <submittedName>
        <fullName evidence="2">Uncharacterized protein</fullName>
    </submittedName>
</protein>
<dbReference type="RefSeq" id="WP_096051617.1">
    <property type="nucleotide sequence ID" value="NZ_CP023315.3"/>
</dbReference>
<organism evidence="2 3">
    <name type="scientific">Caulobacter vibrioides</name>
    <name type="common">Caulobacter crescentus</name>
    <dbReference type="NCBI Taxonomy" id="155892"/>
    <lineage>
        <taxon>Bacteria</taxon>
        <taxon>Pseudomonadati</taxon>
        <taxon>Pseudomonadota</taxon>
        <taxon>Alphaproteobacteria</taxon>
        <taxon>Caulobacterales</taxon>
        <taxon>Caulobacteraceae</taxon>
        <taxon>Caulobacter</taxon>
    </lineage>
</organism>
<dbReference type="EMBL" id="CP023315">
    <property type="protein sequence ID" value="ATC32181.1"/>
    <property type="molecule type" value="Genomic_DNA"/>
</dbReference>
<feature type="chain" id="PRO_5012357858" evidence="1">
    <location>
        <begin position="26"/>
        <end position="289"/>
    </location>
</feature>
<name>A0A290MY80_CAUVI</name>
<proteinExistence type="predicted"/>
<sequence length="289" mass="31206">MTPAALMSRRALVLAGCLAPGLAFARPANVAGQIIDFQPGVDSCRWIHRGRSRPVRHFALVENGDHLQVLAPKGGLTMLWADGDYETIRATDGNIVVWGRSGPTILGNAFSAFGDKVMRAREAQIRSLVGRGESPRQQAGPLRFALPDLARGGARVEAGERHIAIAWSGGHAPFSVVMGRPGAEPLVREGKIPTRTLILNKSHMIEDGDYDLVLRDAAGRERVARITARVQDPQLDLASTTEPEARALVAAARAATATPPRPTDAFWRLAPFRETNPTAYEVMEMLAEG</sequence>
<evidence type="ECO:0000313" key="2">
    <source>
        <dbReference type="EMBL" id="ATC32181.1"/>
    </source>
</evidence>
<evidence type="ECO:0000256" key="1">
    <source>
        <dbReference type="SAM" id="SignalP"/>
    </source>
</evidence>
<reference evidence="3" key="1">
    <citation type="submission" date="2017-09" db="EMBL/GenBank/DDBJ databases">
        <title>Genome evolution observed in wild isolates of Caulobacter crescentus.</title>
        <authorList>
            <person name="Ely B."/>
            <person name="Wilson K."/>
            <person name="Scott D."/>
        </authorList>
    </citation>
    <scope>NUCLEOTIDE SEQUENCE [LARGE SCALE GENOMIC DNA]</scope>
    <source>
        <strain evidence="3">CB13b1a</strain>
    </source>
</reference>